<dbReference type="CDD" id="cd00633">
    <property type="entry name" value="Secretoglobin"/>
    <property type="match status" value="1"/>
</dbReference>
<evidence type="ECO:0000256" key="2">
    <source>
        <dbReference type="ARBA" id="ARBA00008650"/>
    </source>
</evidence>
<keyword evidence="6" id="KW-1015">Disulfide bond</keyword>
<feature type="compositionally biased region" description="Polar residues" evidence="8">
    <location>
        <begin position="169"/>
        <end position="178"/>
    </location>
</feature>
<sequence length="328" mass="35325">MLIQQTVIKESEFISSTEPIGRPATEPGPDPRLLTPTLTSPVSAAGRAVPPTRGPGQRGLGGDLPSPRWEEAQGRGDGRGPTRRAEPGDSRQNKKAAEFSGQVKAPWERSGSELSRAVNPYLLPKSPEPPVRRREPVSTLQDRAFYHLHSPHPQRKLPREPRTCWFCQASGSQGKPNPSSHPVPTLPPRPQVSAPAAERAQILSGLKPAAPPSLPETPGRAKARDRARASLTSLLPTMKLTIAIALVTLTLFCRPASTEVCPSLLYALGNLIIGTPASYEAALEPFNPDEDMKEATRQLKTLVDTLSPKAKDSVLTLMGKIVQSPECA</sequence>
<dbReference type="InterPro" id="IPR016126">
    <property type="entry name" value="Secretoglobin"/>
</dbReference>
<dbReference type="PRINTS" id="PR00486">
    <property type="entry name" value="UTEROGLOBIN"/>
</dbReference>
<organism evidence="9 10">
    <name type="scientific">Rangifer tarandus platyrhynchus</name>
    <name type="common">Svalbard reindeer</name>
    <dbReference type="NCBI Taxonomy" id="3082113"/>
    <lineage>
        <taxon>Eukaryota</taxon>
        <taxon>Metazoa</taxon>
        <taxon>Chordata</taxon>
        <taxon>Craniata</taxon>
        <taxon>Vertebrata</taxon>
        <taxon>Euteleostomi</taxon>
        <taxon>Mammalia</taxon>
        <taxon>Eutheria</taxon>
        <taxon>Laurasiatheria</taxon>
        <taxon>Artiodactyla</taxon>
        <taxon>Ruminantia</taxon>
        <taxon>Pecora</taxon>
        <taxon>Cervidae</taxon>
        <taxon>Odocoileinae</taxon>
        <taxon>Rangifer</taxon>
    </lineage>
</organism>
<evidence type="ECO:0000313" key="9">
    <source>
        <dbReference type="EMBL" id="CAI9167042.1"/>
    </source>
</evidence>
<dbReference type="InterPro" id="IPR000329">
    <property type="entry name" value="Uteroglobin"/>
</dbReference>
<evidence type="ECO:0000256" key="1">
    <source>
        <dbReference type="ARBA" id="ARBA00004613"/>
    </source>
</evidence>
<evidence type="ECO:0000313" key="10">
    <source>
        <dbReference type="Proteomes" id="UP001176941"/>
    </source>
</evidence>
<reference evidence="9" key="1">
    <citation type="submission" date="2023-04" db="EMBL/GenBank/DDBJ databases">
        <authorList>
            <consortium name="ELIXIR-Norway"/>
        </authorList>
    </citation>
    <scope>NUCLEOTIDE SEQUENCE [LARGE SCALE GENOMIC DNA]</scope>
</reference>
<dbReference type="SUPFAM" id="SSF48201">
    <property type="entry name" value="Uteroglobin-like"/>
    <property type="match status" value="1"/>
</dbReference>
<dbReference type="Gene3D" id="1.10.210.10">
    <property type="entry name" value="Secretoglobin"/>
    <property type="match status" value="1"/>
</dbReference>
<feature type="compositionally biased region" description="Pro residues" evidence="8">
    <location>
        <begin position="179"/>
        <end position="190"/>
    </location>
</feature>
<evidence type="ECO:0000256" key="8">
    <source>
        <dbReference type="SAM" id="MobiDB-lite"/>
    </source>
</evidence>
<dbReference type="SMART" id="SM00096">
    <property type="entry name" value="UTG"/>
    <property type="match status" value="1"/>
</dbReference>
<dbReference type="EMBL" id="OX459962">
    <property type="protein sequence ID" value="CAI9167042.1"/>
    <property type="molecule type" value="Genomic_DNA"/>
</dbReference>
<dbReference type="PANTHER" id="PTHR10136:SF6">
    <property type="entry name" value="UTEROGLOBIN"/>
    <property type="match status" value="1"/>
</dbReference>
<dbReference type="InterPro" id="IPR035960">
    <property type="entry name" value="Secretoglobin_sf"/>
</dbReference>
<feature type="compositionally biased region" description="Polar residues" evidence="8">
    <location>
        <begin position="1"/>
        <end position="18"/>
    </location>
</feature>
<keyword evidence="4" id="KW-0964">Secreted</keyword>
<accession>A0ABN8YZN8</accession>
<evidence type="ECO:0000256" key="3">
    <source>
        <dbReference type="ARBA" id="ARBA00020696"/>
    </source>
</evidence>
<dbReference type="InterPro" id="IPR043215">
    <property type="entry name" value="Secretoglobin_1C-like"/>
</dbReference>
<evidence type="ECO:0000256" key="4">
    <source>
        <dbReference type="ARBA" id="ARBA00022525"/>
    </source>
</evidence>
<gene>
    <name evidence="9" type="ORF">MRATA1EN1_LOCUS16004</name>
</gene>
<comment type="subcellular location">
    <subcellularLocation>
        <location evidence="1">Secreted</location>
    </subcellularLocation>
</comment>
<dbReference type="Proteomes" id="UP001176941">
    <property type="component" value="Chromosome 26"/>
</dbReference>
<feature type="region of interest" description="Disordered" evidence="8">
    <location>
        <begin position="1"/>
        <end position="136"/>
    </location>
</feature>
<name>A0ABN8YZN8_RANTA</name>
<keyword evidence="5" id="KW-0593">Phospholipase A2 inhibitor</keyword>
<dbReference type="Pfam" id="PF01099">
    <property type="entry name" value="Uteroglobin"/>
    <property type="match status" value="1"/>
</dbReference>
<feature type="region of interest" description="Disordered" evidence="8">
    <location>
        <begin position="169"/>
        <end position="196"/>
    </location>
</feature>
<evidence type="ECO:0000256" key="6">
    <source>
        <dbReference type="ARBA" id="ARBA00023157"/>
    </source>
</evidence>
<keyword evidence="10" id="KW-1185">Reference proteome</keyword>
<comment type="similarity">
    <text evidence="2">Belongs to the secretoglobin family.</text>
</comment>
<protein>
    <recommendedName>
        <fullName evidence="3">Uteroglobin</fullName>
    </recommendedName>
    <alternativeName>
        <fullName evidence="7">Secretoglobin family 1A member 1</fullName>
    </alternativeName>
</protein>
<feature type="compositionally biased region" description="Basic and acidic residues" evidence="8">
    <location>
        <begin position="68"/>
        <end position="97"/>
    </location>
</feature>
<dbReference type="PANTHER" id="PTHR10136">
    <property type="entry name" value="SECRETOGLOBIN FAMILY 1 MEMBER"/>
    <property type="match status" value="1"/>
</dbReference>
<evidence type="ECO:0000256" key="5">
    <source>
        <dbReference type="ARBA" id="ARBA00023005"/>
    </source>
</evidence>
<evidence type="ECO:0000256" key="7">
    <source>
        <dbReference type="ARBA" id="ARBA00031712"/>
    </source>
</evidence>
<proteinExistence type="inferred from homology"/>